<sequence length="631" mass="72549">MEAYKWDKLEDPKTWIRILSLEPGAVNEPLVGTLESAILDSECRYDATSYCVGPTDTPHQILLRKQDKSYALPITSSLLGMLRRFRSLTETRRLWIDAVCIDQTDDQEKADQIMLMRNIYTLTRRVLIYLGEPDETTASATELMDRIYRAVRETPADLELRPLEWQIHNRIPLVTEPWGWEPLKDFFCRPWFVRKWTIQECVLPPSTTFHCGVWEVEWDFMNVVNAAIYGKGLAVLDHTNYSKVDLQTQLQQGLAQFHAVANFRNAFTTTGRRYQLMHTIYHFQASRATDLRDHLFALLGLASDADSPTLRPTYGEATVLDNCLRYAWFFLARKNNLEVLYRAGVQGHKLLAPSWVPNWYGKQMDFGFEYAQGPWDPLRRPAFYNIGRGTQVEIEPVPDPTILRKTPRLKGVVIDQVRLLANRHLDISPDQVQDKDFLLAQKRRHVEECDAIVSTLSTYPTGEALETALWKTLICGVTLDIQRAPEEPYAAAYLAWRKCQRHEFSDRQDMLSLQQRQQPFREAHDAFNGDKILGSTAAGYMGMFNKSTRADDIVVAFFGGEFPFVLRPRQSLGEDPDLGDFELIGQCYIHGLLEDGQFDIKSSKHEAQWFQLGGEYEVEHPFQPGGIVRSQ</sequence>
<proteinExistence type="predicted"/>
<reference evidence="2 3" key="1">
    <citation type="submission" date="2013-03" db="EMBL/GenBank/DDBJ databases">
        <title>The Genome Sequence of Cladophialophora yegresii CBS 114405.</title>
        <authorList>
            <consortium name="The Broad Institute Genomics Platform"/>
            <person name="Cuomo C."/>
            <person name="de Hoog S."/>
            <person name="Gorbushina A."/>
            <person name="Walker B."/>
            <person name="Young S.K."/>
            <person name="Zeng Q."/>
            <person name="Gargeya S."/>
            <person name="Fitzgerald M."/>
            <person name="Haas B."/>
            <person name="Abouelleil A."/>
            <person name="Allen A.W."/>
            <person name="Alvarado L."/>
            <person name="Arachchi H.M."/>
            <person name="Berlin A.M."/>
            <person name="Chapman S.B."/>
            <person name="Gainer-Dewar J."/>
            <person name="Goldberg J."/>
            <person name="Griggs A."/>
            <person name="Gujja S."/>
            <person name="Hansen M."/>
            <person name="Howarth C."/>
            <person name="Imamovic A."/>
            <person name="Ireland A."/>
            <person name="Larimer J."/>
            <person name="McCowan C."/>
            <person name="Murphy C."/>
            <person name="Pearson M."/>
            <person name="Poon T.W."/>
            <person name="Priest M."/>
            <person name="Roberts A."/>
            <person name="Saif S."/>
            <person name="Shea T."/>
            <person name="Sisk P."/>
            <person name="Sykes S."/>
            <person name="Wortman J."/>
            <person name="Nusbaum C."/>
            <person name="Birren B."/>
        </authorList>
    </citation>
    <scope>NUCLEOTIDE SEQUENCE [LARGE SCALE GENOMIC DNA]</scope>
    <source>
        <strain evidence="2 3">CBS 114405</strain>
    </source>
</reference>
<dbReference type="PANTHER" id="PTHR24148">
    <property type="entry name" value="ANKYRIN REPEAT DOMAIN-CONTAINING PROTEIN 39 HOMOLOG-RELATED"/>
    <property type="match status" value="1"/>
</dbReference>
<dbReference type="Pfam" id="PF26639">
    <property type="entry name" value="Het-6_barrel"/>
    <property type="match status" value="1"/>
</dbReference>
<dbReference type="GeneID" id="19177522"/>
<gene>
    <name evidence="2" type="ORF">A1O7_02920</name>
</gene>
<accession>W9W3G4</accession>
<dbReference type="OrthoDB" id="4135707at2759"/>
<organism evidence="2 3">
    <name type="scientific">Cladophialophora yegresii CBS 114405</name>
    <dbReference type="NCBI Taxonomy" id="1182544"/>
    <lineage>
        <taxon>Eukaryota</taxon>
        <taxon>Fungi</taxon>
        <taxon>Dikarya</taxon>
        <taxon>Ascomycota</taxon>
        <taxon>Pezizomycotina</taxon>
        <taxon>Eurotiomycetes</taxon>
        <taxon>Chaetothyriomycetidae</taxon>
        <taxon>Chaetothyriales</taxon>
        <taxon>Herpotrichiellaceae</taxon>
        <taxon>Cladophialophora</taxon>
    </lineage>
</organism>
<dbReference type="Proteomes" id="UP000019473">
    <property type="component" value="Unassembled WGS sequence"/>
</dbReference>
<dbReference type="eggNOG" id="ENOG502RS4V">
    <property type="taxonomic scope" value="Eukaryota"/>
</dbReference>
<dbReference type="EMBL" id="AMGW01000002">
    <property type="protein sequence ID" value="EXJ62483.1"/>
    <property type="molecule type" value="Genomic_DNA"/>
</dbReference>
<dbReference type="Pfam" id="PF06985">
    <property type="entry name" value="HET"/>
    <property type="match status" value="1"/>
</dbReference>
<dbReference type="RefSeq" id="XP_007755137.1">
    <property type="nucleotide sequence ID" value="XM_007756947.1"/>
</dbReference>
<evidence type="ECO:0000313" key="2">
    <source>
        <dbReference type="EMBL" id="EXJ62483.1"/>
    </source>
</evidence>
<dbReference type="InterPro" id="IPR052895">
    <property type="entry name" value="HetReg/Transcr_Mod"/>
</dbReference>
<feature type="domain" description="Heterokaryon incompatibility" evidence="1">
    <location>
        <begin position="45"/>
        <end position="200"/>
    </location>
</feature>
<protein>
    <recommendedName>
        <fullName evidence="1">Heterokaryon incompatibility domain-containing protein</fullName>
    </recommendedName>
</protein>
<evidence type="ECO:0000259" key="1">
    <source>
        <dbReference type="Pfam" id="PF06985"/>
    </source>
</evidence>
<name>W9W3G4_9EURO</name>
<dbReference type="STRING" id="1182544.W9W3G4"/>
<comment type="caution">
    <text evidence="2">The sequence shown here is derived from an EMBL/GenBank/DDBJ whole genome shotgun (WGS) entry which is preliminary data.</text>
</comment>
<dbReference type="InterPro" id="IPR010730">
    <property type="entry name" value="HET"/>
</dbReference>
<dbReference type="PANTHER" id="PTHR24148:SF64">
    <property type="entry name" value="HETEROKARYON INCOMPATIBILITY DOMAIN-CONTAINING PROTEIN"/>
    <property type="match status" value="1"/>
</dbReference>
<dbReference type="HOGENOM" id="CLU_004184_7_4_1"/>
<keyword evidence="3" id="KW-1185">Reference proteome</keyword>
<dbReference type="VEuPathDB" id="FungiDB:A1O7_02920"/>
<evidence type="ECO:0000313" key="3">
    <source>
        <dbReference type="Proteomes" id="UP000019473"/>
    </source>
</evidence>
<dbReference type="AlphaFoldDB" id="W9W3G4"/>